<feature type="compositionally biased region" description="Acidic residues" evidence="1">
    <location>
        <begin position="41"/>
        <end position="54"/>
    </location>
</feature>
<feature type="region of interest" description="Disordered" evidence="1">
    <location>
        <begin position="1"/>
        <end position="55"/>
    </location>
</feature>
<evidence type="ECO:0000313" key="3">
    <source>
        <dbReference type="WBParaSite" id="TMUE_1000002826.1"/>
    </source>
</evidence>
<feature type="compositionally biased region" description="Basic and acidic residues" evidence="1">
    <location>
        <begin position="14"/>
        <end position="24"/>
    </location>
</feature>
<dbReference type="AlphaFoldDB" id="A0A5S6Q6B1"/>
<evidence type="ECO:0000313" key="2">
    <source>
        <dbReference type="Proteomes" id="UP000046395"/>
    </source>
</evidence>
<evidence type="ECO:0000256" key="1">
    <source>
        <dbReference type="SAM" id="MobiDB-lite"/>
    </source>
</evidence>
<dbReference type="WBParaSite" id="TMUE_1000002826.1">
    <property type="protein sequence ID" value="TMUE_1000002826.1"/>
    <property type="gene ID" value="WBGene00294878"/>
</dbReference>
<keyword evidence="2" id="KW-1185">Reference proteome</keyword>
<protein>
    <submittedName>
        <fullName evidence="3">Uncharacterized protein</fullName>
    </submittedName>
</protein>
<dbReference type="Proteomes" id="UP000046395">
    <property type="component" value="Unassembled WGS sequence"/>
</dbReference>
<sequence length="148" mass="16394">MEIDAEGLSGIAESDLRNNLEHSQEVLSSEEVEELIRSSTDSDDDQVDCSEETEPPTWTLKKFADVFQQAQTLKDKIFEFDPSMERGLVVTRGITAASTPLQYLFDAEKKRQKQLPITMFLNSASAPLEQPATSSGVDNTSTFGEMAL</sequence>
<proteinExistence type="predicted"/>
<organism evidence="2 3">
    <name type="scientific">Trichuris muris</name>
    <name type="common">Mouse whipworm</name>
    <dbReference type="NCBI Taxonomy" id="70415"/>
    <lineage>
        <taxon>Eukaryota</taxon>
        <taxon>Metazoa</taxon>
        <taxon>Ecdysozoa</taxon>
        <taxon>Nematoda</taxon>
        <taxon>Enoplea</taxon>
        <taxon>Dorylaimia</taxon>
        <taxon>Trichinellida</taxon>
        <taxon>Trichuridae</taxon>
        <taxon>Trichuris</taxon>
    </lineage>
</organism>
<name>A0A5S6Q6B1_TRIMR</name>
<reference evidence="3" key="1">
    <citation type="submission" date="2019-12" db="UniProtKB">
        <authorList>
            <consortium name="WormBaseParasite"/>
        </authorList>
    </citation>
    <scope>IDENTIFICATION</scope>
</reference>
<feature type="region of interest" description="Disordered" evidence="1">
    <location>
        <begin position="128"/>
        <end position="148"/>
    </location>
</feature>
<accession>A0A5S6Q6B1</accession>